<dbReference type="SUPFAM" id="SSF56645">
    <property type="entry name" value="Acyl-CoA dehydrogenase NM domain-like"/>
    <property type="match status" value="1"/>
</dbReference>
<evidence type="ECO:0000256" key="5">
    <source>
        <dbReference type="ARBA" id="ARBA00023002"/>
    </source>
</evidence>
<dbReference type="Gene3D" id="2.40.110.10">
    <property type="entry name" value="Butyryl-CoA Dehydrogenase, subunit A, domain 2"/>
    <property type="match status" value="1"/>
</dbReference>
<dbReference type="InterPro" id="IPR037069">
    <property type="entry name" value="AcylCoA_DH/ox_N_sf"/>
</dbReference>
<reference evidence="10 11" key="1">
    <citation type="journal article" date="2016" name="BMC Genomics">
        <title>Genomic analysis of the nitrate-respiring Sphingopyxis granuli (formerly Sphingomonas macrogoltabida) strain TFA.</title>
        <authorList>
            <person name="Garcia-Romero I."/>
            <person name="Perez-Pulido A.J."/>
            <person name="Gonzalez-Flores Y.E."/>
            <person name="Reyes-Ramirez F."/>
            <person name="Santero E."/>
            <person name="Floriano B."/>
        </authorList>
    </citation>
    <scope>NUCLEOTIDE SEQUENCE [LARGE SCALE GENOMIC DNA]</scope>
    <source>
        <strain evidence="10 11">TFA</strain>
    </source>
</reference>
<evidence type="ECO:0000256" key="1">
    <source>
        <dbReference type="ARBA" id="ARBA00001974"/>
    </source>
</evidence>
<dbReference type="SUPFAM" id="SSF47203">
    <property type="entry name" value="Acyl-CoA dehydrogenase C-terminal domain-like"/>
    <property type="match status" value="1"/>
</dbReference>
<dbReference type="PANTHER" id="PTHR43884">
    <property type="entry name" value="ACYL-COA DEHYDROGENASE"/>
    <property type="match status" value="1"/>
</dbReference>
<evidence type="ECO:0000256" key="3">
    <source>
        <dbReference type="ARBA" id="ARBA00022630"/>
    </source>
</evidence>
<dbReference type="InterPro" id="IPR036250">
    <property type="entry name" value="AcylCo_DH-like_C"/>
</dbReference>
<dbReference type="Pfam" id="PF00441">
    <property type="entry name" value="Acyl-CoA_dh_1"/>
    <property type="match status" value="1"/>
</dbReference>
<evidence type="ECO:0000256" key="4">
    <source>
        <dbReference type="ARBA" id="ARBA00022827"/>
    </source>
</evidence>
<dbReference type="EMBL" id="CP012199">
    <property type="protein sequence ID" value="AMG72846.1"/>
    <property type="molecule type" value="Genomic_DNA"/>
</dbReference>
<evidence type="ECO:0000259" key="9">
    <source>
        <dbReference type="Pfam" id="PF02771"/>
    </source>
</evidence>
<evidence type="ECO:0000259" key="7">
    <source>
        <dbReference type="Pfam" id="PF00441"/>
    </source>
</evidence>
<evidence type="ECO:0000256" key="6">
    <source>
        <dbReference type="RuleBase" id="RU362125"/>
    </source>
</evidence>
<comment type="similarity">
    <text evidence="2 6">Belongs to the acyl-CoA dehydrogenase family.</text>
</comment>
<keyword evidence="11" id="KW-1185">Reference proteome</keyword>
<organism evidence="10 11">
    <name type="scientific">Sphingopyxis granuli</name>
    <dbReference type="NCBI Taxonomy" id="267128"/>
    <lineage>
        <taxon>Bacteria</taxon>
        <taxon>Pseudomonadati</taxon>
        <taxon>Pseudomonadota</taxon>
        <taxon>Alphaproteobacteria</taxon>
        <taxon>Sphingomonadales</taxon>
        <taxon>Sphingomonadaceae</taxon>
        <taxon>Sphingopyxis</taxon>
    </lineage>
</organism>
<feature type="domain" description="Acyl-CoA oxidase/dehydrogenase middle" evidence="8">
    <location>
        <begin position="126"/>
        <end position="206"/>
    </location>
</feature>
<dbReference type="GO" id="GO:0016937">
    <property type="term" value="F:short-chain fatty acyl-CoA dehydrogenase activity"/>
    <property type="evidence" value="ECO:0007669"/>
    <property type="project" value="UniProtKB-EC"/>
</dbReference>
<sequence>MQFAYSDEQQMLRDSVERFGEEEWNAADRLKRLAEGPAGGRRRWAKMAELGWLALPISESEGGLGGGPVEVMAIMEGIGRHLMTEAYASHCVLAPALMRGGGEHCAVLLEQLGAGAIRIAAALIEDSGFDPASIRTEALADGGGVRLSGTKIHVEDGADADWFLVSARTSGSVGSRDGIGLFLVPCDADGLDVRRFRSVDGHRHASLVLRGVSATPVGQVGEAADRIDLAMDRAILAVLAESVGSMEAALAATLDYVRTRQQFGAPIGTFQAVQHKLVDMSLACEEARALTMVATAQYAQTASDAALVAAAKVRVAQCGIAVTQQAVQLHGGVGTSEELVVSHHLRRQMMLELAFGDASFHKARFADASFR</sequence>
<accession>A0AA86L1C9</accession>
<evidence type="ECO:0000313" key="10">
    <source>
        <dbReference type="EMBL" id="AMG72846.1"/>
    </source>
</evidence>
<feature type="domain" description="Acyl-CoA dehydrogenase/oxidase N-terminal" evidence="9">
    <location>
        <begin position="6"/>
        <end position="103"/>
    </location>
</feature>
<keyword evidence="4 6" id="KW-0274">FAD</keyword>
<comment type="cofactor">
    <cofactor evidence="1 6">
        <name>FAD</name>
        <dbReference type="ChEBI" id="CHEBI:57692"/>
    </cofactor>
</comment>
<dbReference type="InterPro" id="IPR006091">
    <property type="entry name" value="Acyl-CoA_Oxase/DH_mid-dom"/>
</dbReference>
<dbReference type="InterPro" id="IPR046373">
    <property type="entry name" value="Acyl-CoA_Oxase/DH_mid-dom_sf"/>
</dbReference>
<dbReference type="EC" id="1.3.8.1" evidence="10"/>
<dbReference type="Pfam" id="PF02771">
    <property type="entry name" value="Acyl-CoA_dh_N"/>
    <property type="match status" value="1"/>
</dbReference>
<evidence type="ECO:0000256" key="2">
    <source>
        <dbReference type="ARBA" id="ARBA00009347"/>
    </source>
</evidence>
<dbReference type="Gene3D" id="1.20.140.10">
    <property type="entry name" value="Butyryl-CoA Dehydrogenase, subunit A, domain 3"/>
    <property type="match status" value="1"/>
</dbReference>
<keyword evidence="3 6" id="KW-0285">Flavoprotein</keyword>
<dbReference type="CDD" id="cd00567">
    <property type="entry name" value="ACAD"/>
    <property type="match status" value="1"/>
</dbReference>
<dbReference type="PANTHER" id="PTHR43884:SF20">
    <property type="entry name" value="ACYL-COA DEHYDROGENASE FADE28"/>
    <property type="match status" value="1"/>
</dbReference>
<dbReference type="RefSeq" id="WP_067180427.1">
    <property type="nucleotide sequence ID" value="NZ_CP012199.1"/>
</dbReference>
<gene>
    <name evidence="10" type="primary">caiA</name>
    <name evidence="10" type="ORF">SGRAN_0450</name>
</gene>
<evidence type="ECO:0000259" key="8">
    <source>
        <dbReference type="Pfam" id="PF02770"/>
    </source>
</evidence>
<evidence type="ECO:0000313" key="11">
    <source>
        <dbReference type="Proteomes" id="UP000058599"/>
    </source>
</evidence>
<keyword evidence="5 6" id="KW-0560">Oxidoreductase</keyword>
<dbReference type="Pfam" id="PF02770">
    <property type="entry name" value="Acyl-CoA_dh_M"/>
    <property type="match status" value="1"/>
</dbReference>
<dbReference type="AlphaFoldDB" id="A0AA86L1C9"/>
<dbReference type="InterPro" id="IPR009100">
    <property type="entry name" value="AcylCoA_DH/oxidase_NM_dom_sf"/>
</dbReference>
<dbReference type="Gene3D" id="1.10.540.10">
    <property type="entry name" value="Acyl-CoA dehydrogenase/oxidase, N-terminal domain"/>
    <property type="match status" value="1"/>
</dbReference>
<dbReference type="InterPro" id="IPR013786">
    <property type="entry name" value="AcylCoA_DH/ox_N"/>
</dbReference>
<dbReference type="Proteomes" id="UP000058599">
    <property type="component" value="Chromosome"/>
</dbReference>
<feature type="domain" description="Acyl-CoA dehydrogenase/oxidase C-terminal" evidence="7">
    <location>
        <begin position="236"/>
        <end position="364"/>
    </location>
</feature>
<proteinExistence type="inferred from homology"/>
<dbReference type="KEGG" id="sgi:SGRAN_0450"/>
<dbReference type="InterPro" id="IPR009075">
    <property type="entry name" value="AcylCo_DH/oxidase_C"/>
</dbReference>
<name>A0AA86L1C9_9SPHN</name>
<dbReference type="GO" id="GO:0050660">
    <property type="term" value="F:flavin adenine dinucleotide binding"/>
    <property type="evidence" value="ECO:0007669"/>
    <property type="project" value="InterPro"/>
</dbReference>
<protein>
    <submittedName>
        <fullName evidence="10">Acyl-CoA dehydrogenase</fullName>
        <ecNumber evidence="10">1.3.8.1</ecNumber>
    </submittedName>
</protein>